<dbReference type="Gene3D" id="1.25.40.10">
    <property type="entry name" value="Tetratricopeptide repeat domain"/>
    <property type="match status" value="1"/>
</dbReference>
<dbReference type="Proteomes" id="UP001141552">
    <property type="component" value="Unassembled WGS sequence"/>
</dbReference>
<comment type="caution">
    <text evidence="2">The sequence shown here is derived from an EMBL/GenBank/DDBJ whole genome shotgun (WGS) entry which is preliminary data.</text>
</comment>
<feature type="region of interest" description="Disordered" evidence="1">
    <location>
        <begin position="272"/>
        <end position="304"/>
    </location>
</feature>
<dbReference type="SUPFAM" id="SSF48452">
    <property type="entry name" value="TPR-like"/>
    <property type="match status" value="1"/>
</dbReference>
<proteinExistence type="predicted"/>
<reference evidence="2" key="1">
    <citation type="submission" date="2022-02" db="EMBL/GenBank/DDBJ databases">
        <authorList>
            <person name="Henning P.M."/>
            <person name="McCubbin A.G."/>
            <person name="Shore J.S."/>
        </authorList>
    </citation>
    <scope>NUCLEOTIDE SEQUENCE</scope>
    <source>
        <strain evidence="2">F60SS</strain>
        <tissue evidence="2">Leaves</tissue>
    </source>
</reference>
<keyword evidence="3" id="KW-1185">Reference proteome</keyword>
<feature type="region of interest" description="Disordered" evidence="1">
    <location>
        <begin position="1"/>
        <end position="56"/>
    </location>
</feature>
<dbReference type="AlphaFoldDB" id="A0A9Q0JF25"/>
<sequence>MLLRSASTPILNSWMPHTKDPAPSPEPEFHNPTHKPRSITLTASSSSPFSSSCSSTVDSSLRRMTRAFSETDLKDLAVPKKKPFAEIMGGIGMPVEEVEEEEEERTTATATAAATMGFLSFDEGCGMVKETEILVGGGVGGHGGKVCGGNGGGDSADDGGDGSYMNRRHDSTEIYYQKMIEANPGNPLLLGNYARYLKEVLGDMVKAEEYCERAILLNPNDGNVLSMYADLIWQSRKDPSRAETYFNQAVQAAPDDCYVLASYARFLWDADEEEEDDQGEDMTKFTSPTLFHGASVPPPLAAAS</sequence>
<gene>
    <name evidence="2" type="ORF">Tsubulata_007767</name>
</gene>
<evidence type="ECO:0000313" key="3">
    <source>
        <dbReference type="Proteomes" id="UP001141552"/>
    </source>
</evidence>
<dbReference type="OrthoDB" id="439046at2759"/>
<evidence type="ECO:0000313" key="2">
    <source>
        <dbReference type="EMBL" id="KAJ4839234.1"/>
    </source>
</evidence>
<accession>A0A9Q0JF25</accession>
<protein>
    <submittedName>
        <fullName evidence="2">Uncharacterized protein</fullName>
    </submittedName>
</protein>
<evidence type="ECO:0000256" key="1">
    <source>
        <dbReference type="SAM" id="MobiDB-lite"/>
    </source>
</evidence>
<name>A0A9Q0JF25_9ROSI</name>
<reference evidence="2" key="2">
    <citation type="journal article" date="2023" name="Plants (Basel)">
        <title>Annotation of the Turnera subulata (Passifloraceae) Draft Genome Reveals the S-Locus Evolved after the Divergence of Turneroideae from Passifloroideae in a Stepwise Manner.</title>
        <authorList>
            <person name="Henning P.M."/>
            <person name="Roalson E.H."/>
            <person name="Mir W."/>
            <person name="McCubbin A.G."/>
            <person name="Shore J.S."/>
        </authorList>
    </citation>
    <scope>NUCLEOTIDE SEQUENCE</scope>
    <source>
        <strain evidence="2">F60SS</strain>
    </source>
</reference>
<feature type="compositionally biased region" description="Polar residues" evidence="1">
    <location>
        <begin position="1"/>
        <end position="11"/>
    </location>
</feature>
<dbReference type="PANTHER" id="PTHR26312:SF227">
    <property type="entry name" value="TETRATRICOPEPTIDE REPEAT (TPR)-LIKE SUPERFAMILY PROTEIN"/>
    <property type="match status" value="1"/>
</dbReference>
<dbReference type="PANTHER" id="PTHR26312">
    <property type="entry name" value="TETRATRICOPEPTIDE REPEAT PROTEIN 5"/>
    <property type="match status" value="1"/>
</dbReference>
<feature type="compositionally biased region" description="Low complexity" evidence="1">
    <location>
        <begin position="38"/>
        <end position="56"/>
    </location>
</feature>
<dbReference type="InterPro" id="IPR011990">
    <property type="entry name" value="TPR-like_helical_dom_sf"/>
</dbReference>
<dbReference type="EMBL" id="JAKUCV010003374">
    <property type="protein sequence ID" value="KAJ4839234.1"/>
    <property type="molecule type" value="Genomic_DNA"/>
</dbReference>
<organism evidence="2 3">
    <name type="scientific">Turnera subulata</name>
    <dbReference type="NCBI Taxonomy" id="218843"/>
    <lineage>
        <taxon>Eukaryota</taxon>
        <taxon>Viridiplantae</taxon>
        <taxon>Streptophyta</taxon>
        <taxon>Embryophyta</taxon>
        <taxon>Tracheophyta</taxon>
        <taxon>Spermatophyta</taxon>
        <taxon>Magnoliopsida</taxon>
        <taxon>eudicotyledons</taxon>
        <taxon>Gunneridae</taxon>
        <taxon>Pentapetalae</taxon>
        <taxon>rosids</taxon>
        <taxon>fabids</taxon>
        <taxon>Malpighiales</taxon>
        <taxon>Passifloraceae</taxon>
        <taxon>Turnera</taxon>
    </lineage>
</organism>